<sequence length="168" mass="18233">MFMEELPPDAVLALQRGRMIEAIKIVRARTGMDLKSAKEAVDRFADRQEAGDDDSSAMGGRCVPTAARQDRGFASMPSTALTALAQGNKIEAIRLTREATGLSLAAAKRLVDNHDDPTLGGFGPLTQHMPRRPMDEPGRVYGGGYKWLPVLIILLAAVMVWLLFGQKA</sequence>
<evidence type="ECO:0000313" key="2">
    <source>
        <dbReference type="EMBL" id="RUR65819.1"/>
    </source>
</evidence>
<evidence type="ECO:0000256" key="1">
    <source>
        <dbReference type="SAM" id="Phobius"/>
    </source>
</evidence>
<dbReference type="Proteomes" id="UP000281118">
    <property type="component" value="Unassembled WGS sequence"/>
</dbReference>
<feature type="transmembrane region" description="Helical" evidence="1">
    <location>
        <begin position="147"/>
        <end position="164"/>
    </location>
</feature>
<evidence type="ECO:0000313" key="3">
    <source>
        <dbReference type="Proteomes" id="UP000281118"/>
    </source>
</evidence>
<dbReference type="EMBL" id="RXFT01000001">
    <property type="protein sequence ID" value="RUR65819.1"/>
    <property type="molecule type" value="Genomic_DNA"/>
</dbReference>
<organism evidence="2 3">
    <name type="scientific">Variovorax guangxiensis</name>
    <dbReference type="NCBI Taxonomy" id="1775474"/>
    <lineage>
        <taxon>Bacteria</taxon>
        <taxon>Pseudomonadati</taxon>
        <taxon>Pseudomonadota</taxon>
        <taxon>Betaproteobacteria</taxon>
        <taxon>Burkholderiales</taxon>
        <taxon>Comamonadaceae</taxon>
        <taxon>Variovorax</taxon>
    </lineage>
</organism>
<dbReference type="InterPro" id="IPR014719">
    <property type="entry name" value="Ribosomal_bL12_C/ClpS-like"/>
</dbReference>
<dbReference type="AlphaFoldDB" id="A0A433MCY0"/>
<keyword evidence="1" id="KW-0472">Membrane</keyword>
<keyword evidence="1" id="KW-0812">Transmembrane</keyword>
<dbReference type="Gene3D" id="3.30.1390.10">
    <property type="match status" value="2"/>
</dbReference>
<accession>A0A433MCY0</accession>
<protein>
    <recommendedName>
        <fullName evidence="4">Ribosomal protein L7/L12 C-terminal domain-containing protein</fullName>
    </recommendedName>
</protein>
<reference evidence="2 3" key="1">
    <citation type="submission" date="2018-12" db="EMBL/GenBank/DDBJ databases">
        <title>The genome sequences of Variovorax guangxiensis DSM 27352.</title>
        <authorList>
            <person name="Gao J."/>
            <person name="Sun J."/>
        </authorList>
    </citation>
    <scope>NUCLEOTIDE SEQUENCE [LARGE SCALE GENOMIC DNA]</scope>
    <source>
        <strain evidence="2 3">DSM 27352</strain>
    </source>
</reference>
<dbReference type="OrthoDB" id="8857528at2"/>
<name>A0A433MCY0_9BURK</name>
<evidence type="ECO:0008006" key="4">
    <source>
        <dbReference type="Google" id="ProtNLM"/>
    </source>
</evidence>
<gene>
    <name evidence="2" type="ORF">EJP67_01965</name>
</gene>
<keyword evidence="1" id="KW-1133">Transmembrane helix</keyword>
<comment type="caution">
    <text evidence="2">The sequence shown here is derived from an EMBL/GenBank/DDBJ whole genome shotgun (WGS) entry which is preliminary data.</text>
</comment>
<proteinExistence type="predicted"/>